<accession>A0ABU4QWC0</accession>
<comment type="caution">
    <text evidence="1">The sequence shown here is derived from an EMBL/GenBank/DDBJ whole genome shotgun (WGS) entry which is preliminary data.</text>
</comment>
<keyword evidence="2" id="KW-1185">Reference proteome</keyword>
<protein>
    <recommendedName>
        <fullName evidence="3">Polymerase nucleotidyl transferase domain-containing protein</fullName>
    </recommendedName>
</protein>
<dbReference type="RefSeq" id="WP_319786982.1">
    <property type="nucleotide sequence ID" value="NZ_JAWXRD010000040.1"/>
</dbReference>
<dbReference type="Proteomes" id="UP001275664">
    <property type="component" value="Unassembled WGS sequence"/>
</dbReference>
<sequence>MSRILELDLKSEFINKYPTSDVFIESLEHVEKAFLPFYLRYHVHGGIPFFLKDNPFVYEKCKQFIADRLSLNPRDITIIGSRAIGFSMSPPPKFGNAARDDSDMDFSIVSEQLFHEMKNVFNQWMADYNEGKISPDKTEKEKYWLSNKETVPKNLNRGFIDNYKIPNRYPIRKKTDWVLKDIARYLIKECSLHCNAKASARIYKDWDSFEKQFMINFMDMKSKVSKGVK</sequence>
<dbReference type="EMBL" id="JAWXRD010000040">
    <property type="protein sequence ID" value="MDX6042624.1"/>
    <property type="molecule type" value="Genomic_DNA"/>
</dbReference>
<proteinExistence type="predicted"/>
<organism evidence="1 2">
    <name type="scientific">Scandinavium lactucae</name>
    <dbReference type="NCBI Taxonomy" id="3095028"/>
    <lineage>
        <taxon>Bacteria</taxon>
        <taxon>Pseudomonadati</taxon>
        <taxon>Pseudomonadota</taxon>
        <taxon>Gammaproteobacteria</taxon>
        <taxon>Enterobacterales</taxon>
        <taxon>Enterobacteriaceae</taxon>
        <taxon>Scandinavium</taxon>
    </lineage>
</organism>
<name>A0ABU4QWC0_9ENTR</name>
<evidence type="ECO:0000313" key="2">
    <source>
        <dbReference type="Proteomes" id="UP001275664"/>
    </source>
</evidence>
<gene>
    <name evidence="1" type="ORF">SIK69_20750</name>
</gene>
<evidence type="ECO:0008006" key="3">
    <source>
        <dbReference type="Google" id="ProtNLM"/>
    </source>
</evidence>
<evidence type="ECO:0000313" key="1">
    <source>
        <dbReference type="EMBL" id="MDX6042624.1"/>
    </source>
</evidence>
<reference evidence="1 2" key="1">
    <citation type="submission" date="2023-11" db="EMBL/GenBank/DDBJ databases">
        <title>Scandinavium wanjuensis sp. nov., isolated from lettuce South Korea.</title>
        <authorList>
            <person name="Park J."/>
            <person name="Park S."/>
            <person name="Oh K.K."/>
            <person name="Cho G.S."/>
            <person name="Franz C.M.A.P."/>
        </authorList>
    </citation>
    <scope>NUCLEOTIDE SEQUENCE [LARGE SCALE GENOMIC DNA]</scope>
    <source>
        <strain evidence="1 2">V105_6</strain>
    </source>
</reference>